<dbReference type="InterPro" id="IPR012791">
    <property type="entry name" value="3-oxoacid_CoA-transf_B"/>
</dbReference>
<dbReference type="InterPro" id="IPR012792">
    <property type="entry name" value="3-oxoacid_CoA-transf_A"/>
</dbReference>
<evidence type="ECO:0000256" key="3">
    <source>
        <dbReference type="ARBA" id="ARBA00022679"/>
    </source>
</evidence>
<dbReference type="PANTHER" id="PTHR13707">
    <property type="entry name" value="KETOACID-COENZYME A TRANSFERASE"/>
    <property type="match status" value="1"/>
</dbReference>
<keyword evidence="8" id="KW-1185">Reference proteome</keyword>
<evidence type="ECO:0000256" key="2">
    <source>
        <dbReference type="ARBA" id="ARBA00007154"/>
    </source>
</evidence>
<evidence type="ECO:0000313" key="7">
    <source>
        <dbReference type="EMBL" id="TQE44190.1"/>
    </source>
</evidence>
<dbReference type="InterPro" id="IPR037171">
    <property type="entry name" value="NagB/RpiA_transferase-like"/>
</dbReference>
<dbReference type="PANTHER" id="PTHR13707:SF60">
    <property type="entry name" value="ACETATE COA-TRANSFERASE SUBUNIT ALPHA"/>
    <property type="match status" value="1"/>
</dbReference>
<dbReference type="EMBL" id="VHIR01000003">
    <property type="protein sequence ID" value="TQE44190.1"/>
    <property type="molecule type" value="Genomic_DNA"/>
</dbReference>
<dbReference type="NCBIfam" id="TIGR02428">
    <property type="entry name" value="pcaJ_scoB_fam"/>
    <property type="match status" value="1"/>
</dbReference>
<evidence type="ECO:0000256" key="1">
    <source>
        <dbReference type="ARBA" id="ARBA00007047"/>
    </source>
</evidence>
<dbReference type="InterPro" id="IPR004165">
    <property type="entry name" value="CoA_trans_fam_I"/>
</dbReference>
<comment type="similarity">
    <text evidence="2 4">Belongs to the 3-oxoacid CoA-transferase family.</text>
</comment>
<dbReference type="Gene3D" id="3.40.1080.10">
    <property type="entry name" value="Glutaconate Coenzyme A-transferase"/>
    <property type="match status" value="2"/>
</dbReference>
<evidence type="ECO:0000313" key="8">
    <source>
        <dbReference type="Proteomes" id="UP000318080"/>
    </source>
</evidence>
<dbReference type="RefSeq" id="WP_066511598.1">
    <property type="nucleotide sequence ID" value="NZ_JANIKM010000007.1"/>
</dbReference>
<organism evidence="7 8">
    <name type="scientific">Corynebacterium phoceense</name>
    <dbReference type="NCBI Taxonomy" id="1686286"/>
    <lineage>
        <taxon>Bacteria</taxon>
        <taxon>Bacillati</taxon>
        <taxon>Actinomycetota</taxon>
        <taxon>Actinomycetes</taxon>
        <taxon>Mycobacteriales</taxon>
        <taxon>Corynebacteriaceae</taxon>
        <taxon>Corynebacterium</taxon>
    </lineage>
</organism>
<comment type="similarity">
    <text evidence="1">Belongs to the 3-oxoacid CoA-transferase subunit B family.</text>
</comment>
<gene>
    <name evidence="7" type="ORF">EJK80_03400</name>
</gene>
<proteinExistence type="inferred from homology"/>
<dbReference type="GO" id="GO:0046952">
    <property type="term" value="P:ketone body catabolic process"/>
    <property type="evidence" value="ECO:0007669"/>
    <property type="project" value="InterPro"/>
</dbReference>
<dbReference type="NCBIfam" id="TIGR02429">
    <property type="entry name" value="pcaI_scoA_fam"/>
    <property type="match status" value="1"/>
</dbReference>
<keyword evidence="3 4" id="KW-0808">Transferase</keyword>
<name>A0A540R8X0_9CORY</name>
<dbReference type="SMART" id="SM00882">
    <property type="entry name" value="CoA_trans"/>
    <property type="match status" value="2"/>
</dbReference>
<dbReference type="STRING" id="1686286.GCA_900092335_00885"/>
<evidence type="ECO:0000256" key="6">
    <source>
        <dbReference type="SAM" id="MobiDB-lite"/>
    </source>
</evidence>
<dbReference type="PIRSF" id="PIRSF000858">
    <property type="entry name" value="SCOT-t"/>
    <property type="match status" value="1"/>
</dbReference>
<protein>
    <submittedName>
        <fullName evidence="7">3-oxoacid CoA-transferase subunit B</fullName>
    </submittedName>
</protein>
<sequence length="492" mass="52277">MSTNKVVSDLSSALDGLESGMSMAVGGFGICGNPLVLLEGIVDTGVTDLEVYSNNPGTQIDDKHLGLALLFNAKQVAKFGGSFIGFNKEFERQFFAGELEVDLIPQGTLAEKMRAGGAGIPAFYTATGVDTARADGGLPVRYAPDGTLVKESEPMETREFTRNGVTKTYVLEESLVTDFSLLRAWKADTEGNLVFRKTAGNFNADAAMCGRVTVVEVENLVEAGELDPNEIDVPGIFVDRILELTPQQAEDKYIERPTFRTRGEGGGRPEDPHTPEKGWSRLQIAERAAQELSDGEYVNLGIGMPTAVSNYIPEGIKVTLQSENGILNTGPYPYEEDIDADLINAGKECVTILPGGSVFDSSTSFAMIRGGHVNTAVLGAFEVSQTGDIANWGIPGKKMKGMGGAMDLVKGAQQVIAIMDHTAPGGESRIRKVCELPLTAKGVLTKIVTNLCVFEVTPDGLVLTELAPGVTEADVAAATEADYTSQLPVAVS</sequence>
<dbReference type="SUPFAM" id="SSF100950">
    <property type="entry name" value="NagB/RpiA/CoA transferase-like"/>
    <property type="match status" value="2"/>
</dbReference>
<evidence type="ECO:0000256" key="4">
    <source>
        <dbReference type="PIRNR" id="PIRNR000858"/>
    </source>
</evidence>
<comment type="caution">
    <text evidence="7">The sequence shown here is derived from an EMBL/GenBank/DDBJ whole genome shotgun (WGS) entry which is preliminary data.</text>
</comment>
<feature type="region of interest" description="Disordered" evidence="6">
    <location>
        <begin position="256"/>
        <end position="279"/>
    </location>
</feature>
<reference evidence="7 8" key="1">
    <citation type="submission" date="2019-06" db="EMBL/GenBank/DDBJ databases">
        <title>Draft genome of C. phoceense Strain 272.</title>
        <authorList>
            <person name="Pacheco L.G.C."/>
            <person name="Barberis C.M."/>
            <person name="Almuzara M.N."/>
            <person name="Traglia G.M."/>
            <person name="Santos C.S."/>
            <person name="Rocha D.J.P.G."/>
            <person name="Aguiar E.R.G.R."/>
            <person name="Vay C.A."/>
        </authorList>
    </citation>
    <scope>NUCLEOTIDE SEQUENCE [LARGE SCALE GENOMIC DNA]</scope>
    <source>
        <strain evidence="7 8">272</strain>
    </source>
</reference>
<evidence type="ECO:0000256" key="5">
    <source>
        <dbReference type="PIRSR" id="PIRSR000858-1"/>
    </source>
</evidence>
<dbReference type="Proteomes" id="UP000318080">
    <property type="component" value="Unassembled WGS sequence"/>
</dbReference>
<feature type="active site" description="5-glutamyl coenzyme A thioester intermediate" evidence="5">
    <location>
        <position position="323"/>
    </location>
</feature>
<dbReference type="Pfam" id="PF01144">
    <property type="entry name" value="CoA_trans"/>
    <property type="match status" value="2"/>
</dbReference>
<dbReference type="InterPro" id="IPR014388">
    <property type="entry name" value="3-oxoacid_CoA-transferase"/>
</dbReference>
<dbReference type="AlphaFoldDB" id="A0A540R8X0"/>
<dbReference type="GO" id="GO:0008410">
    <property type="term" value="F:CoA-transferase activity"/>
    <property type="evidence" value="ECO:0007669"/>
    <property type="project" value="InterPro"/>
</dbReference>
<accession>A0A540R8X0</accession>